<organism evidence="5">
    <name type="scientific">Nothobranchius rachovii</name>
    <name type="common">bluefin notho</name>
    <dbReference type="NCBI Taxonomy" id="451742"/>
    <lineage>
        <taxon>Eukaryota</taxon>
        <taxon>Metazoa</taxon>
        <taxon>Chordata</taxon>
        <taxon>Craniata</taxon>
        <taxon>Vertebrata</taxon>
        <taxon>Euteleostomi</taxon>
        <taxon>Actinopterygii</taxon>
        <taxon>Neopterygii</taxon>
        <taxon>Teleostei</taxon>
        <taxon>Neoteleostei</taxon>
        <taxon>Acanthomorphata</taxon>
        <taxon>Ovalentaria</taxon>
        <taxon>Atherinomorphae</taxon>
        <taxon>Cyprinodontiformes</taxon>
        <taxon>Nothobranchiidae</taxon>
        <taxon>Nothobranchius</taxon>
    </lineage>
</organism>
<feature type="region of interest" description="Disordered" evidence="3">
    <location>
        <begin position="410"/>
        <end position="441"/>
    </location>
</feature>
<proteinExistence type="predicted"/>
<dbReference type="GO" id="GO:0045180">
    <property type="term" value="C:basal cortex"/>
    <property type="evidence" value="ECO:0007669"/>
    <property type="project" value="TreeGrafter"/>
</dbReference>
<protein>
    <recommendedName>
        <fullName evidence="4">PH domain-containing protein</fullName>
    </recommendedName>
</protein>
<dbReference type="EMBL" id="HAEH01011919">
    <property type="protein sequence ID" value="SBR93477.1"/>
    <property type="molecule type" value="Transcribed_RNA"/>
</dbReference>
<dbReference type="Gene3D" id="2.30.29.30">
    <property type="entry name" value="Pleckstrin-homology domain (PH domain)/Phosphotyrosine-binding domain (PTB)"/>
    <property type="match status" value="1"/>
</dbReference>
<feature type="coiled-coil region" evidence="2">
    <location>
        <begin position="473"/>
        <end position="500"/>
    </location>
</feature>
<feature type="coiled-coil region" evidence="2">
    <location>
        <begin position="306"/>
        <end position="351"/>
    </location>
</feature>
<feature type="coiled-coil region" evidence="2">
    <location>
        <begin position="167"/>
        <end position="265"/>
    </location>
</feature>
<feature type="domain" description="PH" evidence="4">
    <location>
        <begin position="702"/>
        <end position="805"/>
    </location>
</feature>
<gene>
    <name evidence="5" type="primary">CR848783.1</name>
</gene>
<dbReference type="AlphaFoldDB" id="A0A1A8QJ48"/>
<dbReference type="FunFam" id="2.30.29.30:FF:000006">
    <property type="entry name" value="Pleckstrin homology like domain family B member 1"/>
    <property type="match status" value="1"/>
</dbReference>
<dbReference type="PROSITE" id="PS50003">
    <property type="entry name" value="PH_DOMAIN"/>
    <property type="match status" value="1"/>
</dbReference>
<dbReference type="SUPFAM" id="SSF50729">
    <property type="entry name" value="PH domain-like"/>
    <property type="match status" value="1"/>
</dbReference>
<reference evidence="5" key="2">
    <citation type="submission" date="2016-06" db="EMBL/GenBank/DDBJ databases">
        <title>The genome of a short-lived fish provides insights into sex chromosome evolution and the genetic control of aging.</title>
        <authorList>
            <person name="Reichwald K."/>
            <person name="Felder M."/>
            <person name="Petzold A."/>
            <person name="Koch P."/>
            <person name="Groth M."/>
            <person name="Platzer M."/>
        </authorList>
    </citation>
    <scope>NUCLEOTIDE SEQUENCE</scope>
    <source>
        <tissue evidence="5">Brain</tissue>
    </source>
</reference>
<dbReference type="GO" id="GO:0070507">
    <property type="term" value="P:regulation of microtubule cytoskeleton organization"/>
    <property type="evidence" value="ECO:0007669"/>
    <property type="project" value="TreeGrafter"/>
</dbReference>
<evidence type="ECO:0000256" key="3">
    <source>
        <dbReference type="SAM" id="MobiDB-lite"/>
    </source>
</evidence>
<evidence type="ECO:0000256" key="2">
    <source>
        <dbReference type="SAM" id="Coils"/>
    </source>
</evidence>
<feature type="coiled-coil region" evidence="2">
    <location>
        <begin position="594"/>
        <end position="646"/>
    </location>
</feature>
<accession>A0A1A8QJ48</accession>
<dbReference type="SMART" id="SM00233">
    <property type="entry name" value="PH"/>
    <property type="match status" value="1"/>
</dbReference>
<feature type="region of interest" description="Disordered" evidence="3">
    <location>
        <begin position="73"/>
        <end position="155"/>
    </location>
</feature>
<sequence>MRERKNSITEISDNEDELLEYHRRQREERLREQEMERLERQRLETILTLCAEYNKGDNMGLDALGSGRIGFPGSLNDDSGRRSSVENVFGGTQSSPTMSRLAQRQRESDEENLKEECSSTESTHQEVRTSPAVSAAAALHNGERQHEDSPCSGSACRSELSYLEDERLRVLAQIDELKTRLTELEQQLQESKQEAEMERALLQGERQAELDQVEAETDVISQLQHKLDELENAIQQEKDKERANVEAERRTLQRLQESYAELKNQLHNCPESLREQLQDQLKRDGEMLEAGTKKFEDLEFQQLERESSLEEERETISQQLLQERAEYHRSVAKRKEKVSALEKQANQLGQQASQECERLAKDRVLTLQMLQKEKERLSTLEKRYHMLSGGKGFPRSPTALREVFRSKLDSDPGLSVHQPRSGSASPLHHGAATLGRNTGSKSPMLAVGNTGSLPRNLAATLQDIEAKRQLALQQKGQQVIEEQRRRLAELKQRAAAEAQCQWEALHSSQPHLMTSYSPAMAYSPTLSHGSMGPPPLVHHSILHHQPSSAGEQPYDTLSLESSDSMDTSVSTGNNSACSPDNISSSVGGVDILKIEEMEKMLKEAQLEKARLIESRERESLARHQMLEEERRRREEAEIRLQDETFHRQQLVEKEVRLRAKNFSQARPMTRYLPIRKEEFDLRSHIESSGHSVETCYHMILTEKMCKGYLVKMGGKIKSWKKRWFVFDRLKRTFSYYVDKHETKLKGVIYFQAIEEVYYDHLRSATKSPNPSLTFCVKTHDRLYYMVAPSAEAMRIWMDVIVTGAEGYTQFMN</sequence>
<dbReference type="PANTHER" id="PTHR12156:SF30">
    <property type="entry name" value="PLECKSTRIN HOMOLOGY-LIKE DOMAIN FAMILY B MEMBER 1 ISOFORM X1"/>
    <property type="match status" value="1"/>
</dbReference>
<evidence type="ECO:0000313" key="5">
    <source>
        <dbReference type="EMBL" id="SBR93477.1"/>
    </source>
</evidence>
<keyword evidence="1 2" id="KW-0175">Coiled coil</keyword>
<feature type="compositionally biased region" description="Polar residues" evidence="3">
    <location>
        <begin position="558"/>
        <end position="581"/>
    </location>
</feature>
<dbReference type="Pfam" id="PF00169">
    <property type="entry name" value="PH"/>
    <property type="match status" value="1"/>
</dbReference>
<dbReference type="InterPro" id="IPR052212">
    <property type="entry name" value="PH-like_domain"/>
</dbReference>
<reference evidence="5" key="1">
    <citation type="submission" date="2016-05" db="EMBL/GenBank/DDBJ databases">
        <authorList>
            <person name="Lavstsen T."/>
            <person name="Jespersen J.S."/>
        </authorList>
    </citation>
    <scope>NUCLEOTIDE SEQUENCE</scope>
    <source>
        <tissue evidence="5">Brain</tissue>
    </source>
</reference>
<dbReference type="InterPro" id="IPR011993">
    <property type="entry name" value="PH-like_dom_sf"/>
</dbReference>
<dbReference type="CDD" id="cd14673">
    <property type="entry name" value="PH_PHLDB1_2"/>
    <property type="match status" value="1"/>
</dbReference>
<dbReference type="PANTHER" id="PTHR12156">
    <property type="entry name" value="PLECKSTRIN HOMOLOGY-LIKE DOMAIN, FAMILY B, MEMBER 3"/>
    <property type="match status" value="1"/>
</dbReference>
<name>A0A1A8QJ48_9TELE</name>
<feature type="compositionally biased region" description="Polar residues" evidence="3">
    <location>
        <begin position="90"/>
        <end position="102"/>
    </location>
</feature>
<dbReference type="InterPro" id="IPR037810">
    <property type="entry name" value="PHLDB1/2/3_PH"/>
</dbReference>
<feature type="region of interest" description="Disordered" evidence="3">
    <location>
        <begin position="531"/>
        <end position="581"/>
    </location>
</feature>
<dbReference type="InterPro" id="IPR001849">
    <property type="entry name" value="PH_domain"/>
</dbReference>
<evidence type="ECO:0000256" key="1">
    <source>
        <dbReference type="ARBA" id="ARBA00023054"/>
    </source>
</evidence>
<evidence type="ECO:0000259" key="4">
    <source>
        <dbReference type="PROSITE" id="PS50003"/>
    </source>
</evidence>